<dbReference type="OrthoDB" id="5417528at2"/>
<dbReference type="AlphaFoldDB" id="A0A844HS00"/>
<dbReference type="SUPFAM" id="SSF111126">
    <property type="entry name" value="Ligand-binding domain in the NO signalling and Golgi transport"/>
    <property type="match status" value="1"/>
</dbReference>
<dbReference type="Proteomes" id="UP000449846">
    <property type="component" value="Unassembled WGS sequence"/>
</dbReference>
<accession>A0A844HS00</accession>
<organism evidence="2 3">
    <name type="scientific">Paracoccus litorisediminis</name>
    <dbReference type="NCBI Taxonomy" id="2006130"/>
    <lineage>
        <taxon>Bacteria</taxon>
        <taxon>Pseudomonadati</taxon>
        <taxon>Pseudomonadota</taxon>
        <taxon>Alphaproteobacteria</taxon>
        <taxon>Rhodobacterales</taxon>
        <taxon>Paracoccaceae</taxon>
        <taxon>Paracoccus</taxon>
    </lineage>
</organism>
<dbReference type="Gene3D" id="3.30.1380.20">
    <property type="entry name" value="Trafficking protein particle complex subunit 3"/>
    <property type="match status" value="1"/>
</dbReference>
<evidence type="ECO:0000313" key="3">
    <source>
        <dbReference type="Proteomes" id="UP000449846"/>
    </source>
</evidence>
<evidence type="ECO:0000313" key="2">
    <source>
        <dbReference type="EMBL" id="MTH60342.1"/>
    </source>
</evidence>
<dbReference type="Pfam" id="PF02830">
    <property type="entry name" value="V4R"/>
    <property type="match status" value="1"/>
</dbReference>
<feature type="domain" description="4-vinyl reductase 4VR" evidence="1">
    <location>
        <begin position="105"/>
        <end position="165"/>
    </location>
</feature>
<dbReference type="InterPro" id="IPR004096">
    <property type="entry name" value="V4R"/>
</dbReference>
<dbReference type="RefSeq" id="WP_155040284.1">
    <property type="nucleotide sequence ID" value="NZ_JBHGCD010000015.1"/>
</dbReference>
<protein>
    <recommendedName>
        <fullName evidence="1">4-vinyl reductase 4VR domain-containing protein</fullName>
    </recommendedName>
</protein>
<proteinExistence type="predicted"/>
<reference evidence="2 3" key="1">
    <citation type="submission" date="2019-11" db="EMBL/GenBank/DDBJ databases">
        <authorList>
            <person name="Dong K."/>
        </authorList>
    </citation>
    <scope>NUCLEOTIDE SEQUENCE [LARGE SCALE GENOMIC DNA]</scope>
    <source>
        <strain evidence="2 3">NBRC 112902</strain>
    </source>
</reference>
<gene>
    <name evidence="2" type="ORF">GL300_14090</name>
</gene>
<keyword evidence="3" id="KW-1185">Reference proteome</keyword>
<comment type="caution">
    <text evidence="2">The sequence shown here is derived from an EMBL/GenBank/DDBJ whole genome shotgun (WGS) entry which is preliminary data.</text>
</comment>
<name>A0A844HS00_9RHOB</name>
<evidence type="ECO:0000259" key="1">
    <source>
        <dbReference type="Pfam" id="PF02830"/>
    </source>
</evidence>
<sequence length="166" mass="16947">MSAGFRERLVIDSPRGELRDGAIRYLTMRPDALMGMFDRLPVPARHQALTALAASVAEFGGRSLAAYKASAPGDMAALVQTVIATSAELGWGVWAMTPRDGGGFDVTVTNSPFAAGLAAPSDGPACAPILGILTALATHVIPGGVVVAETSCAAQCGGAECRFTLS</sequence>
<dbReference type="InterPro" id="IPR024096">
    <property type="entry name" value="NO_sig/Golgi_transp_ligand-bd"/>
</dbReference>
<dbReference type="EMBL" id="WMIG01000007">
    <property type="protein sequence ID" value="MTH60342.1"/>
    <property type="molecule type" value="Genomic_DNA"/>
</dbReference>